<evidence type="ECO:0000259" key="2">
    <source>
        <dbReference type="Pfam" id="PF01965"/>
    </source>
</evidence>
<comment type="similarity">
    <text evidence="1">Belongs to the peptidase C56 family.</text>
</comment>
<dbReference type="KEGG" id="plon:Pla110_19600"/>
<dbReference type="InterPro" id="IPR002818">
    <property type="entry name" value="DJ-1/PfpI"/>
</dbReference>
<dbReference type="AlphaFoldDB" id="A0A518CLX2"/>
<accession>A0A518CLX2</accession>
<dbReference type="Gene3D" id="3.40.50.880">
    <property type="match status" value="1"/>
</dbReference>
<dbReference type="PANTHER" id="PTHR42733">
    <property type="entry name" value="DJ-1 PROTEIN"/>
    <property type="match status" value="1"/>
</dbReference>
<dbReference type="OrthoDB" id="9800516at2"/>
<dbReference type="Proteomes" id="UP000317178">
    <property type="component" value="Chromosome"/>
</dbReference>
<dbReference type="PANTHER" id="PTHR42733:SF2">
    <property type="entry name" value="DJ-1_THIJ_PFPI FAMILY PROTEIN"/>
    <property type="match status" value="1"/>
</dbReference>
<dbReference type="InterPro" id="IPR006286">
    <property type="entry name" value="C56_PfpI-like"/>
</dbReference>
<dbReference type="EC" id="3.2.-.-" evidence="3"/>
<gene>
    <name evidence="3" type="primary">yfkM</name>
    <name evidence="3" type="ORF">Pla110_19600</name>
</gene>
<organism evidence="3 4">
    <name type="scientific">Polystyrenella longa</name>
    <dbReference type="NCBI Taxonomy" id="2528007"/>
    <lineage>
        <taxon>Bacteria</taxon>
        <taxon>Pseudomonadati</taxon>
        <taxon>Planctomycetota</taxon>
        <taxon>Planctomycetia</taxon>
        <taxon>Planctomycetales</taxon>
        <taxon>Planctomycetaceae</taxon>
        <taxon>Polystyrenella</taxon>
    </lineage>
</organism>
<dbReference type="InterPro" id="IPR029062">
    <property type="entry name" value="Class_I_gatase-like"/>
</dbReference>
<evidence type="ECO:0000256" key="1">
    <source>
        <dbReference type="ARBA" id="ARBA00008542"/>
    </source>
</evidence>
<protein>
    <submittedName>
        <fullName evidence="3">General stress protein 18</fullName>
        <ecNumber evidence="3">3.2.-.-</ecNumber>
    </submittedName>
</protein>
<name>A0A518CLX2_9PLAN</name>
<dbReference type="SUPFAM" id="SSF52317">
    <property type="entry name" value="Class I glutamine amidotransferase-like"/>
    <property type="match status" value="1"/>
</dbReference>
<evidence type="ECO:0000313" key="3">
    <source>
        <dbReference type="EMBL" id="QDU80236.1"/>
    </source>
</evidence>
<dbReference type="CDD" id="cd03169">
    <property type="entry name" value="GATase1_PfpI_1"/>
    <property type="match status" value="1"/>
</dbReference>
<evidence type="ECO:0000313" key="4">
    <source>
        <dbReference type="Proteomes" id="UP000317178"/>
    </source>
</evidence>
<keyword evidence="3" id="KW-0326">Glycosidase</keyword>
<reference evidence="3 4" key="1">
    <citation type="submission" date="2019-02" db="EMBL/GenBank/DDBJ databases">
        <title>Deep-cultivation of Planctomycetes and their phenomic and genomic characterization uncovers novel biology.</title>
        <authorList>
            <person name="Wiegand S."/>
            <person name="Jogler M."/>
            <person name="Boedeker C."/>
            <person name="Pinto D."/>
            <person name="Vollmers J."/>
            <person name="Rivas-Marin E."/>
            <person name="Kohn T."/>
            <person name="Peeters S.H."/>
            <person name="Heuer A."/>
            <person name="Rast P."/>
            <person name="Oberbeckmann S."/>
            <person name="Bunk B."/>
            <person name="Jeske O."/>
            <person name="Meyerdierks A."/>
            <person name="Storesund J.E."/>
            <person name="Kallscheuer N."/>
            <person name="Luecker S."/>
            <person name="Lage O.M."/>
            <person name="Pohl T."/>
            <person name="Merkel B.J."/>
            <person name="Hornburger P."/>
            <person name="Mueller R.-W."/>
            <person name="Bruemmer F."/>
            <person name="Labrenz M."/>
            <person name="Spormann A.M."/>
            <person name="Op den Camp H."/>
            <person name="Overmann J."/>
            <person name="Amann R."/>
            <person name="Jetten M.S.M."/>
            <person name="Mascher T."/>
            <person name="Medema M.H."/>
            <person name="Devos D.P."/>
            <person name="Kaster A.-K."/>
            <person name="Ovreas L."/>
            <person name="Rohde M."/>
            <person name="Galperin M.Y."/>
            <person name="Jogler C."/>
        </authorList>
    </citation>
    <scope>NUCLEOTIDE SEQUENCE [LARGE SCALE GENOMIC DNA]</scope>
    <source>
        <strain evidence="3 4">Pla110</strain>
    </source>
</reference>
<keyword evidence="3" id="KW-0378">Hydrolase</keyword>
<proteinExistence type="inferred from homology"/>
<dbReference type="GO" id="GO:0016798">
    <property type="term" value="F:hydrolase activity, acting on glycosyl bonds"/>
    <property type="evidence" value="ECO:0007669"/>
    <property type="project" value="UniProtKB-KW"/>
</dbReference>
<dbReference type="RefSeq" id="WP_144995464.1">
    <property type="nucleotide sequence ID" value="NZ_CP036281.1"/>
</dbReference>
<dbReference type="Pfam" id="PF01965">
    <property type="entry name" value="DJ-1_PfpI"/>
    <property type="match status" value="1"/>
</dbReference>
<keyword evidence="4" id="KW-1185">Reference proteome</keyword>
<dbReference type="PROSITE" id="PS51276">
    <property type="entry name" value="PEPTIDASE_C56_PFPI"/>
    <property type="match status" value="1"/>
</dbReference>
<feature type="domain" description="DJ-1/PfpI" evidence="2">
    <location>
        <begin position="3"/>
        <end position="178"/>
    </location>
</feature>
<dbReference type="EMBL" id="CP036281">
    <property type="protein sequence ID" value="QDU80236.1"/>
    <property type="molecule type" value="Genomic_DNA"/>
</dbReference>
<sequence length="188" mass="21148">MSKVLLIIGDATEVLDTMYPYFRIPEDDFECVVAAPEVRLYHMVMHEKPPGWDITQESAGYHLQSDIAFKDINPDDYVGMFISGGRAPEYIRYDQDLLKVTQVIMDQNKPVASVCHGIEILAAADRLKGRTATTVAKCALDVTFAGGKYVDEQTVVDGNLVSARVWMDNTTLLKEFMRMLKEYRAANC</sequence>